<comment type="caution">
    <text evidence="2">The sequence shown here is derived from an EMBL/GenBank/DDBJ whole genome shotgun (WGS) entry which is preliminary data.</text>
</comment>
<organism evidence="2">
    <name type="scientific">Caldithrix abyssi</name>
    <dbReference type="NCBI Taxonomy" id="187145"/>
    <lineage>
        <taxon>Bacteria</taxon>
        <taxon>Pseudomonadati</taxon>
        <taxon>Calditrichota</taxon>
        <taxon>Calditrichia</taxon>
        <taxon>Calditrichales</taxon>
        <taxon>Calditrichaceae</taxon>
        <taxon>Caldithrix</taxon>
    </lineage>
</organism>
<dbReference type="SUPFAM" id="SSF52540">
    <property type="entry name" value="P-loop containing nucleoside triphosphate hydrolases"/>
    <property type="match status" value="1"/>
</dbReference>
<gene>
    <name evidence="2" type="ORF">ENL21_08220</name>
</gene>
<sequence>MGKVLVVAGQKGGIGKTTTVVNLGASLAIFNKSVLLVDLDPQGSIGISFKLDEYHVKLGLYDVLVNNMALTNAIIDSGLDNLDIAPMNVRNEEMEVELYSKALKIDLLDTVLKPVRKLYDYIIIDCPPNLGSMTLNGLVAADEVLIPVLSEYYALKSLGKFLNTLKNISRKYNRKLRISGILITMFDGRVKKQQEINDYLRKTFKHIVFKTVIPRNSKVAEAPSEGKPVILHDIRSKGALSYLKLAEEIIEKDNKKQ</sequence>
<dbReference type="PANTHER" id="PTHR13696">
    <property type="entry name" value="P-LOOP CONTAINING NUCLEOSIDE TRIPHOSPHATE HYDROLASE"/>
    <property type="match status" value="1"/>
</dbReference>
<dbReference type="InterPro" id="IPR050678">
    <property type="entry name" value="DNA_Partitioning_ATPase"/>
</dbReference>
<dbReference type="CDD" id="cd02042">
    <property type="entry name" value="ParAB_family"/>
    <property type="match status" value="1"/>
</dbReference>
<protein>
    <submittedName>
        <fullName evidence="2">ParA family protein</fullName>
    </submittedName>
</protein>
<accession>A0A7V5LKI1</accession>
<dbReference type="Proteomes" id="UP000886111">
    <property type="component" value="Unassembled WGS sequence"/>
</dbReference>
<dbReference type="FunFam" id="3.40.50.300:FF:000285">
    <property type="entry name" value="Sporulation initiation inhibitor Soj"/>
    <property type="match status" value="1"/>
</dbReference>
<dbReference type="AlphaFoldDB" id="A0A7V5LKI1"/>
<dbReference type="InterPro" id="IPR027417">
    <property type="entry name" value="P-loop_NTPase"/>
</dbReference>
<evidence type="ECO:0000259" key="1">
    <source>
        <dbReference type="Pfam" id="PF13614"/>
    </source>
</evidence>
<reference evidence="2" key="1">
    <citation type="journal article" date="2020" name="mSystems">
        <title>Genome- and Community-Level Interaction Insights into Carbon Utilization and Element Cycling Functions of Hydrothermarchaeota in Hydrothermal Sediment.</title>
        <authorList>
            <person name="Zhou Z."/>
            <person name="Liu Y."/>
            <person name="Xu W."/>
            <person name="Pan J."/>
            <person name="Luo Z.H."/>
            <person name="Li M."/>
        </authorList>
    </citation>
    <scope>NUCLEOTIDE SEQUENCE [LARGE SCALE GENOMIC DNA]</scope>
    <source>
        <strain evidence="2">HyVt-76</strain>
    </source>
</reference>
<dbReference type="PANTHER" id="PTHR13696:SF52">
    <property type="entry name" value="PARA FAMILY PROTEIN CT_582"/>
    <property type="match status" value="1"/>
</dbReference>
<name>A0A7V5LKI1_CALAY</name>
<dbReference type="InterPro" id="IPR025669">
    <property type="entry name" value="AAA_dom"/>
</dbReference>
<proteinExistence type="predicted"/>
<dbReference type="Pfam" id="PF13614">
    <property type="entry name" value="AAA_31"/>
    <property type="match status" value="1"/>
</dbReference>
<dbReference type="EMBL" id="DRTD01000607">
    <property type="protein sequence ID" value="HHE55753.1"/>
    <property type="molecule type" value="Genomic_DNA"/>
</dbReference>
<evidence type="ECO:0000313" key="2">
    <source>
        <dbReference type="EMBL" id="HHE55753.1"/>
    </source>
</evidence>
<feature type="domain" description="AAA" evidence="1">
    <location>
        <begin position="3"/>
        <end position="178"/>
    </location>
</feature>
<dbReference type="Gene3D" id="3.40.50.300">
    <property type="entry name" value="P-loop containing nucleotide triphosphate hydrolases"/>
    <property type="match status" value="1"/>
</dbReference>